<dbReference type="eggNOG" id="COG1073">
    <property type="taxonomic scope" value="Bacteria"/>
</dbReference>
<evidence type="ECO:0000313" key="2">
    <source>
        <dbReference type="EMBL" id="KHD78231.1"/>
    </source>
</evidence>
<sequence length="346" mass="35662">MVTSRRALVATVLTGVGLLGGLLLGPTRPAPAADVPGLSGWLAEPLSPPDPRTGTPAQVAAFFTRLTPAQAAAYTTRYPAIVGNLDGAPLASRYTANQARFPQSAGRQILAFDDRGDGLITEVLGDLETADRVTVLVPGVDTRLADFDTGLGGVQRRATGWQARQLFDRVLAADPGARVAVVAWLGYDPPEGMGRATLREDRAAAGAAALDRFVDGLVLGRPDRSVAVVGHSYGSTVAGLAAPGLSSQVTDLVAIGSPGMGVTGRAGLRTGAEVWACAAPDDWIRRVPGLRVLGVGHGRLPSDPGFGARPLPCDDVDGHDGYFVPGTTALGAMADIARPRSGQDPR</sequence>
<keyword evidence="3" id="KW-1185">Reference proteome</keyword>
<gene>
    <name evidence="2" type="ORF">MB27_06500</name>
</gene>
<dbReference type="Pfam" id="PF06259">
    <property type="entry name" value="Abhydrolase_8"/>
    <property type="match status" value="1"/>
</dbReference>
<dbReference type="STRING" id="1869.MB27_06500"/>
<dbReference type="AlphaFoldDB" id="A0A0A6US20"/>
<dbReference type="InterPro" id="IPR010427">
    <property type="entry name" value="DUF1023"/>
</dbReference>
<name>A0A0A6US20_ACTUT</name>
<organism evidence="2 3">
    <name type="scientific">Actinoplanes utahensis</name>
    <dbReference type="NCBI Taxonomy" id="1869"/>
    <lineage>
        <taxon>Bacteria</taxon>
        <taxon>Bacillati</taxon>
        <taxon>Actinomycetota</taxon>
        <taxon>Actinomycetes</taxon>
        <taxon>Micromonosporales</taxon>
        <taxon>Micromonosporaceae</taxon>
        <taxon>Actinoplanes</taxon>
    </lineage>
</organism>
<comment type="caution">
    <text evidence="2">The sequence shown here is derived from an EMBL/GenBank/DDBJ whole genome shotgun (WGS) entry which is preliminary data.</text>
</comment>
<evidence type="ECO:0000313" key="3">
    <source>
        <dbReference type="Proteomes" id="UP000054537"/>
    </source>
</evidence>
<dbReference type="ESTHER" id="actut-a0a0a6us20">
    <property type="family name" value="Duf_1023"/>
</dbReference>
<dbReference type="EMBL" id="JRTT01000006">
    <property type="protein sequence ID" value="KHD78231.1"/>
    <property type="molecule type" value="Genomic_DNA"/>
</dbReference>
<reference evidence="2 3" key="1">
    <citation type="submission" date="2014-10" db="EMBL/GenBank/DDBJ databases">
        <title>Draft genome sequence of Actinoplanes utahensis NRRL 12052.</title>
        <authorList>
            <person name="Velasco-Bucheli B."/>
            <person name="del Cerro C."/>
            <person name="Hormigo D."/>
            <person name="Garcia J.L."/>
            <person name="Acebal C."/>
            <person name="Arroyo M."/>
            <person name="de la Mata I."/>
        </authorList>
    </citation>
    <scope>NUCLEOTIDE SEQUENCE [LARGE SCALE GENOMIC DNA]</scope>
    <source>
        <strain evidence="2 3">NRRL 12052</strain>
    </source>
</reference>
<evidence type="ECO:0000259" key="1">
    <source>
        <dbReference type="Pfam" id="PF06259"/>
    </source>
</evidence>
<feature type="domain" description="DUF1023" evidence="1">
    <location>
        <begin position="113"/>
        <end position="290"/>
    </location>
</feature>
<dbReference type="SUPFAM" id="SSF53474">
    <property type="entry name" value="alpha/beta-Hydrolases"/>
    <property type="match status" value="1"/>
</dbReference>
<dbReference type="Proteomes" id="UP000054537">
    <property type="component" value="Unassembled WGS sequence"/>
</dbReference>
<accession>A0A0A6US20</accession>
<dbReference type="Gene3D" id="3.40.50.1820">
    <property type="entry name" value="alpha/beta hydrolase"/>
    <property type="match status" value="1"/>
</dbReference>
<protein>
    <recommendedName>
        <fullName evidence="1">DUF1023 domain-containing protein</fullName>
    </recommendedName>
</protein>
<dbReference type="OrthoDB" id="5170249at2"/>
<proteinExistence type="predicted"/>
<dbReference type="InterPro" id="IPR029058">
    <property type="entry name" value="AB_hydrolase_fold"/>
</dbReference>